<dbReference type="Pfam" id="PF00378">
    <property type="entry name" value="ECH_1"/>
    <property type="match status" value="1"/>
</dbReference>
<dbReference type="PANTHER" id="PTHR42964:SF1">
    <property type="entry name" value="POLYKETIDE BIOSYNTHESIS ENOYL-COA HYDRATASE PKSH-RELATED"/>
    <property type="match status" value="1"/>
</dbReference>
<evidence type="ECO:0000256" key="1">
    <source>
        <dbReference type="ARBA" id="ARBA00005254"/>
    </source>
</evidence>
<gene>
    <name evidence="2" type="ORF">K7862_00990</name>
</gene>
<dbReference type="InterPro" id="IPR029045">
    <property type="entry name" value="ClpP/crotonase-like_dom_sf"/>
</dbReference>
<reference evidence="2 3" key="1">
    <citation type="submission" date="2021-08" db="EMBL/GenBank/DDBJ databases">
        <title>WGS of actinomycetes from Thailand.</title>
        <authorList>
            <person name="Thawai C."/>
        </authorList>
    </citation>
    <scope>NUCLEOTIDE SEQUENCE [LARGE SCALE GENOMIC DNA]</scope>
    <source>
        <strain evidence="2 3">PLK6-54</strain>
    </source>
</reference>
<dbReference type="EMBL" id="JAINZZ010000001">
    <property type="protein sequence ID" value="MBY8876216.1"/>
    <property type="molecule type" value="Genomic_DNA"/>
</dbReference>
<dbReference type="InterPro" id="IPR051683">
    <property type="entry name" value="Enoyl-CoA_Hydratase/Isomerase"/>
</dbReference>
<comment type="caution">
    <text evidence="2">The sequence shown here is derived from an EMBL/GenBank/DDBJ whole genome shotgun (WGS) entry which is preliminary data.</text>
</comment>
<name>A0ABS7PZE0_9ACTN</name>
<evidence type="ECO:0000313" key="2">
    <source>
        <dbReference type="EMBL" id="MBY8876216.1"/>
    </source>
</evidence>
<accession>A0ABS7PZE0</accession>
<evidence type="ECO:0000313" key="3">
    <source>
        <dbReference type="Proteomes" id="UP000778578"/>
    </source>
</evidence>
<keyword evidence="3" id="KW-1185">Reference proteome</keyword>
<organism evidence="2 3">
    <name type="scientific">Actinacidiphila acidipaludis</name>
    <dbReference type="NCBI Taxonomy" id="2873382"/>
    <lineage>
        <taxon>Bacteria</taxon>
        <taxon>Bacillati</taxon>
        <taxon>Actinomycetota</taxon>
        <taxon>Actinomycetes</taxon>
        <taxon>Kitasatosporales</taxon>
        <taxon>Streptomycetaceae</taxon>
        <taxon>Actinacidiphila</taxon>
    </lineage>
</organism>
<dbReference type="PANTHER" id="PTHR42964">
    <property type="entry name" value="ENOYL-COA HYDRATASE"/>
    <property type="match status" value="1"/>
</dbReference>
<dbReference type="Gene3D" id="3.90.226.10">
    <property type="entry name" value="2-enoyl-CoA Hydratase, Chain A, domain 1"/>
    <property type="match status" value="1"/>
</dbReference>
<comment type="similarity">
    <text evidence="1">Belongs to the enoyl-CoA hydratase/isomerase family.</text>
</comment>
<proteinExistence type="inferred from homology"/>
<dbReference type="SUPFAM" id="SSF52096">
    <property type="entry name" value="ClpP/crotonase"/>
    <property type="match status" value="1"/>
</dbReference>
<dbReference type="Proteomes" id="UP000778578">
    <property type="component" value="Unassembled WGS sequence"/>
</dbReference>
<dbReference type="RefSeq" id="WP_222959484.1">
    <property type="nucleotide sequence ID" value="NZ_JAINZZ010000001.1"/>
</dbReference>
<dbReference type="CDD" id="cd06558">
    <property type="entry name" value="crotonase-like"/>
    <property type="match status" value="1"/>
</dbReference>
<sequence>MNTRENPTASLCLLDRDGAVATVTLNRPDARNALNLPLLRNLVGALGDAHARHADVLVLRAVGPAFCAGADVRADDGSAIGQPGLRRRLIEQACDLIEAFPASIAAVQGPAVGGGWALAASAVVTLAAPEASFRFPELRLGFLPPDATIRRLRASVGPAAAFRLLAADERFSARELAGLGLAEAVDAADLDARARVLAERFAAAPADLLDRLRTALTT</sequence>
<dbReference type="InterPro" id="IPR001753">
    <property type="entry name" value="Enoyl-CoA_hydra/iso"/>
</dbReference>
<protein>
    <submittedName>
        <fullName evidence="2">Enoyl-CoA hydratase/isomerase family protein</fullName>
    </submittedName>
</protein>